<feature type="non-terminal residue" evidence="1">
    <location>
        <position position="1"/>
    </location>
</feature>
<protein>
    <recommendedName>
        <fullName evidence="4">ZAD domain-containing protein</fullName>
    </recommendedName>
</protein>
<comment type="caution">
    <text evidence="1">The sequence shown here is derived from an EMBL/GenBank/DDBJ whole genome shotgun (WGS) entry which is preliminary data.</text>
</comment>
<evidence type="ECO:0000313" key="3">
    <source>
        <dbReference type="Proteomes" id="UP001233999"/>
    </source>
</evidence>
<proteinExistence type="predicted"/>
<dbReference type="EMBL" id="JASPKZ010007355">
    <property type="protein sequence ID" value="KAJ9584807.1"/>
    <property type="molecule type" value="Genomic_DNA"/>
</dbReference>
<reference evidence="1" key="2">
    <citation type="submission" date="2023-05" db="EMBL/GenBank/DDBJ databases">
        <authorList>
            <person name="Fouks B."/>
        </authorList>
    </citation>
    <scope>NUCLEOTIDE SEQUENCE</scope>
    <source>
        <strain evidence="1">Stay&amp;Tobe</strain>
        <tissue evidence="1">Testes</tissue>
    </source>
</reference>
<dbReference type="Proteomes" id="UP001233999">
    <property type="component" value="Unassembled WGS sequence"/>
</dbReference>
<dbReference type="EMBL" id="JASPKZ010000416">
    <property type="protein sequence ID" value="KAJ9600515.1"/>
    <property type="molecule type" value="Genomic_DNA"/>
</dbReference>
<sequence length="69" mass="7822">ISETDDYPKQICLGCLNKLENSYELYSASVRAQDVIKRIMKCLNMNPREPEKLPGEVPFEEVTFPTAAS</sequence>
<evidence type="ECO:0000313" key="1">
    <source>
        <dbReference type="EMBL" id="KAJ9584807.1"/>
    </source>
</evidence>
<dbReference type="AlphaFoldDB" id="A0AAD7ZRG6"/>
<accession>A0AAD7ZRG6</accession>
<evidence type="ECO:0008006" key="4">
    <source>
        <dbReference type="Google" id="ProtNLM"/>
    </source>
</evidence>
<organism evidence="1 3">
    <name type="scientific">Diploptera punctata</name>
    <name type="common">Pacific beetle cockroach</name>
    <dbReference type="NCBI Taxonomy" id="6984"/>
    <lineage>
        <taxon>Eukaryota</taxon>
        <taxon>Metazoa</taxon>
        <taxon>Ecdysozoa</taxon>
        <taxon>Arthropoda</taxon>
        <taxon>Hexapoda</taxon>
        <taxon>Insecta</taxon>
        <taxon>Pterygota</taxon>
        <taxon>Neoptera</taxon>
        <taxon>Polyneoptera</taxon>
        <taxon>Dictyoptera</taxon>
        <taxon>Blattodea</taxon>
        <taxon>Blaberoidea</taxon>
        <taxon>Blaberidae</taxon>
        <taxon>Diplopterinae</taxon>
        <taxon>Diploptera</taxon>
    </lineage>
</organism>
<reference evidence="1" key="1">
    <citation type="journal article" date="2023" name="IScience">
        <title>Live-bearing cockroach genome reveals convergent evolutionary mechanisms linked to viviparity in insects and beyond.</title>
        <authorList>
            <person name="Fouks B."/>
            <person name="Harrison M.C."/>
            <person name="Mikhailova A.A."/>
            <person name="Marchal E."/>
            <person name="English S."/>
            <person name="Carruthers M."/>
            <person name="Jennings E.C."/>
            <person name="Chiamaka E.L."/>
            <person name="Frigard R.A."/>
            <person name="Pippel M."/>
            <person name="Attardo G.M."/>
            <person name="Benoit J.B."/>
            <person name="Bornberg-Bauer E."/>
            <person name="Tobe S.S."/>
        </authorList>
    </citation>
    <scope>NUCLEOTIDE SEQUENCE</scope>
    <source>
        <strain evidence="1">Stay&amp;Tobe</strain>
    </source>
</reference>
<evidence type="ECO:0000313" key="2">
    <source>
        <dbReference type="EMBL" id="KAJ9600515.1"/>
    </source>
</evidence>
<keyword evidence="3" id="KW-1185">Reference proteome</keyword>
<gene>
    <name evidence="1" type="ORF">L9F63_020861</name>
    <name evidence="2" type="ORF">L9F63_026347</name>
</gene>
<name>A0AAD7ZRG6_DIPPU</name>